<dbReference type="Proteomes" id="UP000504636">
    <property type="component" value="Unplaced"/>
</dbReference>
<dbReference type="RefSeq" id="XP_033584310.1">
    <property type="nucleotide sequence ID" value="XM_033712668.1"/>
</dbReference>
<reference evidence="1 3" key="1">
    <citation type="journal article" date="2020" name="Stud. Mycol.">
        <title>101 Dothideomycetes genomes: a test case for predicting lifestyles and emergence of pathogens.</title>
        <authorList>
            <person name="Haridas S."/>
            <person name="Albert R."/>
            <person name="Binder M."/>
            <person name="Bloem J."/>
            <person name="Labutti K."/>
            <person name="Salamov A."/>
            <person name="Andreopoulos B."/>
            <person name="Baker S."/>
            <person name="Barry K."/>
            <person name="Bills G."/>
            <person name="Bluhm B."/>
            <person name="Cannon C."/>
            <person name="Castanera R."/>
            <person name="Culley D."/>
            <person name="Daum C."/>
            <person name="Ezra D."/>
            <person name="Gonzalez J."/>
            <person name="Henrissat B."/>
            <person name="Kuo A."/>
            <person name="Liang C."/>
            <person name="Lipzen A."/>
            <person name="Lutzoni F."/>
            <person name="Magnuson J."/>
            <person name="Mondo S."/>
            <person name="Nolan M."/>
            <person name="Ohm R."/>
            <person name="Pangilinan J."/>
            <person name="Park H.-J."/>
            <person name="Ramirez L."/>
            <person name="Alfaro M."/>
            <person name="Sun H."/>
            <person name="Tritt A."/>
            <person name="Yoshinaga Y."/>
            <person name="Zwiers L.-H."/>
            <person name="Turgeon B."/>
            <person name="Goodwin S."/>
            <person name="Spatafora J."/>
            <person name="Crous P."/>
            <person name="Grigoriev I."/>
        </authorList>
    </citation>
    <scope>NUCLEOTIDE SEQUENCE</scope>
    <source>
        <strain evidence="1 3">CBS 304.34</strain>
    </source>
</reference>
<protein>
    <submittedName>
        <fullName evidence="1 3">Uncharacterized protein</fullName>
    </submittedName>
</protein>
<name>A0A6A6Z8K8_9PEZI</name>
<proteinExistence type="predicted"/>
<sequence length="138" mass="15188">MHGWRLWVRRGLFHDTRDDRPALTQLRLVDAPQEHFCVQLQPAWCGVSLCPFLYVSLSGSSRAPAPDSITVAATCQGLPSIARSSFACESKTVLQAIGNTIRSQSSLRMKPTLIDPQQLVQTTTIHCIAPDAKLTKTT</sequence>
<reference evidence="3" key="2">
    <citation type="submission" date="2020-04" db="EMBL/GenBank/DDBJ databases">
        <authorList>
            <consortium name="NCBI Genome Project"/>
        </authorList>
    </citation>
    <scope>NUCLEOTIDE SEQUENCE</scope>
    <source>
        <strain evidence="3">CBS 304.34</strain>
    </source>
</reference>
<dbReference type="AlphaFoldDB" id="A0A6A6Z8K8"/>
<evidence type="ECO:0000313" key="1">
    <source>
        <dbReference type="EMBL" id="KAF2817346.1"/>
    </source>
</evidence>
<keyword evidence="2" id="KW-1185">Reference proteome</keyword>
<evidence type="ECO:0000313" key="2">
    <source>
        <dbReference type="Proteomes" id="UP000504636"/>
    </source>
</evidence>
<dbReference type="EMBL" id="MU003692">
    <property type="protein sequence ID" value="KAF2817346.1"/>
    <property type="molecule type" value="Genomic_DNA"/>
</dbReference>
<reference evidence="3" key="3">
    <citation type="submission" date="2025-04" db="UniProtKB">
        <authorList>
            <consortium name="RefSeq"/>
        </authorList>
    </citation>
    <scope>IDENTIFICATION</scope>
    <source>
        <strain evidence="3">CBS 304.34</strain>
    </source>
</reference>
<organism evidence="1">
    <name type="scientific">Mytilinidion resinicola</name>
    <dbReference type="NCBI Taxonomy" id="574789"/>
    <lineage>
        <taxon>Eukaryota</taxon>
        <taxon>Fungi</taxon>
        <taxon>Dikarya</taxon>
        <taxon>Ascomycota</taxon>
        <taxon>Pezizomycotina</taxon>
        <taxon>Dothideomycetes</taxon>
        <taxon>Pleosporomycetidae</taxon>
        <taxon>Mytilinidiales</taxon>
        <taxon>Mytilinidiaceae</taxon>
        <taxon>Mytilinidion</taxon>
    </lineage>
</organism>
<dbReference type="GeneID" id="54453561"/>
<gene>
    <name evidence="1 3" type="ORF">BDZ99DRAFT_13831</name>
</gene>
<accession>A0A6A6Z8K8</accession>
<evidence type="ECO:0000313" key="3">
    <source>
        <dbReference type="RefSeq" id="XP_033584310.1"/>
    </source>
</evidence>